<dbReference type="Proteomes" id="UP000794436">
    <property type="component" value="Unassembled WGS sequence"/>
</dbReference>
<dbReference type="InterPro" id="IPR023393">
    <property type="entry name" value="START-like_dom_sf"/>
</dbReference>
<reference evidence="1" key="1">
    <citation type="submission" date="2019-03" db="EMBL/GenBank/DDBJ databases">
        <title>Long read genome sequence of the mycoparasitic Pythium oligandrum ATCC 38472 isolated from sugarbeet rhizosphere.</title>
        <authorList>
            <person name="Gaulin E."/>
        </authorList>
    </citation>
    <scope>NUCLEOTIDE SEQUENCE</scope>
    <source>
        <strain evidence="1">ATCC 38472_TT</strain>
    </source>
</reference>
<accession>A0A8K1CDV9</accession>
<dbReference type="InterPro" id="IPR052727">
    <property type="entry name" value="Rab4/Rab5_effector"/>
</dbReference>
<dbReference type="AlphaFoldDB" id="A0A8K1CDV9"/>
<dbReference type="Gene3D" id="3.30.530.20">
    <property type="match status" value="1"/>
</dbReference>
<dbReference type="CDD" id="cd00065">
    <property type="entry name" value="FYVE_like_SF"/>
    <property type="match status" value="1"/>
</dbReference>
<gene>
    <name evidence="1" type="ORF">Poli38472_012566</name>
</gene>
<comment type="caution">
    <text evidence="1">The sequence shown here is derived from an EMBL/GenBank/DDBJ whole genome shotgun (WGS) entry which is preliminary data.</text>
</comment>
<protein>
    <recommendedName>
        <fullName evidence="3">FYVE-type domain-containing protein</fullName>
    </recommendedName>
</protein>
<name>A0A8K1CDV9_PYTOL</name>
<proteinExistence type="predicted"/>
<evidence type="ECO:0000313" key="2">
    <source>
        <dbReference type="Proteomes" id="UP000794436"/>
    </source>
</evidence>
<evidence type="ECO:0000313" key="1">
    <source>
        <dbReference type="EMBL" id="TMW61375.1"/>
    </source>
</evidence>
<organism evidence="1 2">
    <name type="scientific">Pythium oligandrum</name>
    <name type="common">Mycoparasitic fungus</name>
    <dbReference type="NCBI Taxonomy" id="41045"/>
    <lineage>
        <taxon>Eukaryota</taxon>
        <taxon>Sar</taxon>
        <taxon>Stramenopiles</taxon>
        <taxon>Oomycota</taxon>
        <taxon>Peronosporomycetes</taxon>
        <taxon>Pythiales</taxon>
        <taxon>Pythiaceae</taxon>
        <taxon>Pythium</taxon>
    </lineage>
</organism>
<dbReference type="EMBL" id="SPLM01000076">
    <property type="protein sequence ID" value="TMW61375.1"/>
    <property type="molecule type" value="Genomic_DNA"/>
</dbReference>
<keyword evidence="2" id="KW-1185">Reference proteome</keyword>
<dbReference type="PANTHER" id="PTHR13510:SF44">
    <property type="entry name" value="RABENOSYN-5"/>
    <property type="match status" value="1"/>
</dbReference>
<sequence length="407" mass="45396">MRRVRSSSTTTFAPLRLSEIEERAIADDAALHIKRTLVQEAEFRRRGGKVNGSEWKQVRVQDGLHIYKQRRVSRAGLMNDGDSEVSSPELLASVHNDDSSRWRHSLFDVLETSTSTGSSGSDSGDSKVPAMLAAGHIEGKLEDAMLGVYDGDDHAWRVRAALLKDKFEQALILATIQHPTYDKPFNFLGVKWFSIEYPPVVGNFIQKRDMLVTEALGIDTDDNGEEYGYAWFHDFRHPSVPELTDQGMIRGKTSLCFIFRQASPTRISLYARGSIDGGGEIPKGLAIVIAATSIISNTETVKTSYSRKLSWLVTSQTRQRHLMHEKHVSSGSCHACERIPMLRGLFGCHACGFKFCSKCYVERKIVLGREDLALHSLSFCFNCVLQAKELSPVDVARATIVPQTKDT</sequence>
<dbReference type="PANTHER" id="PTHR13510">
    <property type="entry name" value="FYVE-FINGER-CONTAINING RAB5 EFFECTOR PROTEIN RABENOSYN-5-RELATED"/>
    <property type="match status" value="1"/>
</dbReference>
<evidence type="ECO:0008006" key="3">
    <source>
        <dbReference type="Google" id="ProtNLM"/>
    </source>
</evidence>